<gene>
    <name evidence="1" type="ORF">Golax_010792</name>
</gene>
<reference evidence="1 2" key="1">
    <citation type="journal article" date="2019" name="Genome Biol. Evol.">
        <title>Insights into the evolution of the New World diploid cottons (Gossypium, subgenus Houzingenia) based on genome sequencing.</title>
        <authorList>
            <person name="Grover C.E."/>
            <person name="Arick M.A. 2nd"/>
            <person name="Thrash A."/>
            <person name="Conover J.L."/>
            <person name="Sanders W.S."/>
            <person name="Peterson D.G."/>
            <person name="Frelichowski J.E."/>
            <person name="Scheffler J.A."/>
            <person name="Scheffler B.E."/>
            <person name="Wendel J.F."/>
        </authorList>
    </citation>
    <scope>NUCLEOTIDE SEQUENCE [LARGE SCALE GENOMIC DNA]</scope>
    <source>
        <strain evidence="1">4</strain>
        <tissue evidence="1">Leaf</tissue>
    </source>
</reference>
<name>A0A7J8ZIG1_9ROSI</name>
<comment type="caution">
    <text evidence="1">The sequence shown here is derived from an EMBL/GenBank/DDBJ whole genome shotgun (WGS) entry which is preliminary data.</text>
</comment>
<dbReference type="Proteomes" id="UP000593574">
    <property type="component" value="Unassembled WGS sequence"/>
</dbReference>
<evidence type="ECO:0000313" key="2">
    <source>
        <dbReference type="Proteomes" id="UP000593574"/>
    </source>
</evidence>
<keyword evidence="2" id="KW-1185">Reference proteome</keyword>
<feature type="non-terminal residue" evidence="1">
    <location>
        <position position="67"/>
    </location>
</feature>
<sequence>MRIWRLSTLDVDEWGMGSRTVSEVPAVRRMGTNGNEEVTSLYSLSCRDRRFSKHIHDNVHGNIYLDP</sequence>
<dbReference type="EMBL" id="JABEZV010000005">
    <property type="protein sequence ID" value="MBA0711633.1"/>
    <property type="molecule type" value="Genomic_DNA"/>
</dbReference>
<proteinExistence type="predicted"/>
<dbReference type="AlphaFoldDB" id="A0A7J8ZIG1"/>
<evidence type="ECO:0000313" key="1">
    <source>
        <dbReference type="EMBL" id="MBA0711633.1"/>
    </source>
</evidence>
<accession>A0A7J8ZIG1</accession>
<organism evidence="1 2">
    <name type="scientific">Gossypium laxum</name>
    <dbReference type="NCBI Taxonomy" id="34288"/>
    <lineage>
        <taxon>Eukaryota</taxon>
        <taxon>Viridiplantae</taxon>
        <taxon>Streptophyta</taxon>
        <taxon>Embryophyta</taxon>
        <taxon>Tracheophyta</taxon>
        <taxon>Spermatophyta</taxon>
        <taxon>Magnoliopsida</taxon>
        <taxon>eudicotyledons</taxon>
        <taxon>Gunneridae</taxon>
        <taxon>Pentapetalae</taxon>
        <taxon>rosids</taxon>
        <taxon>malvids</taxon>
        <taxon>Malvales</taxon>
        <taxon>Malvaceae</taxon>
        <taxon>Malvoideae</taxon>
        <taxon>Gossypium</taxon>
    </lineage>
</organism>
<protein>
    <submittedName>
        <fullName evidence="1">Uncharacterized protein</fullName>
    </submittedName>
</protein>